<accession>A0A975ZMA7</accession>
<evidence type="ECO:0000313" key="2">
    <source>
        <dbReference type="Proteomes" id="UP000182932"/>
    </source>
</evidence>
<evidence type="ECO:0008006" key="3">
    <source>
        <dbReference type="Google" id="ProtNLM"/>
    </source>
</evidence>
<organism evidence="1 2">
    <name type="scientific">Marinovum algicola</name>
    <dbReference type="NCBI Taxonomy" id="42444"/>
    <lineage>
        <taxon>Bacteria</taxon>
        <taxon>Pseudomonadati</taxon>
        <taxon>Pseudomonadota</taxon>
        <taxon>Alphaproteobacteria</taxon>
        <taxon>Rhodobacterales</taxon>
        <taxon>Roseobacteraceae</taxon>
        <taxon>Marinovum</taxon>
    </lineage>
</organism>
<dbReference type="Proteomes" id="UP000182932">
    <property type="component" value="Unassembled WGS sequence"/>
</dbReference>
<reference evidence="1 2" key="1">
    <citation type="submission" date="2016-10" db="EMBL/GenBank/DDBJ databases">
        <authorList>
            <person name="Varghese N."/>
            <person name="Submissions S."/>
        </authorList>
    </citation>
    <scope>NUCLEOTIDE SEQUENCE [LARGE SCALE GENOMIC DNA]</scope>
    <source>
        <strain evidence="1 2">FF3</strain>
    </source>
</reference>
<keyword evidence="2" id="KW-1185">Reference proteome</keyword>
<dbReference type="EMBL" id="FNYY01000002">
    <property type="protein sequence ID" value="SEI94392.1"/>
    <property type="molecule type" value="Genomic_DNA"/>
</dbReference>
<name>A0A975ZMA7_9RHOB</name>
<gene>
    <name evidence="1" type="ORF">SAMN04487940_102435</name>
</gene>
<sequence>MRSVLYVMTALTVIGLAFWAYHENYETQEAIEKTAKLQSEIGAARVRLSVLRAEWAYLNRPDRLRDLAELNFDRLGLLPLRPRHFGNVDQVAFPAPVFDDFAPITNSVVTSSQGAEQEQEP</sequence>
<evidence type="ECO:0000313" key="1">
    <source>
        <dbReference type="EMBL" id="SEI94392.1"/>
    </source>
</evidence>
<dbReference type="AlphaFoldDB" id="A0A975ZMA7"/>
<proteinExistence type="predicted"/>
<protein>
    <recommendedName>
        <fullName evidence="3">Cell division protein FtsL</fullName>
    </recommendedName>
</protein>
<dbReference type="RefSeq" id="WP_048530610.1">
    <property type="nucleotide sequence ID" value="NZ_CATLQZ010000001.1"/>
</dbReference>
<comment type="caution">
    <text evidence="1">The sequence shown here is derived from an EMBL/GenBank/DDBJ whole genome shotgun (WGS) entry which is preliminary data.</text>
</comment>
<dbReference type="GeneID" id="80817289"/>